<dbReference type="PANTHER" id="PTHR30559">
    <property type="entry name" value="FRUCTOSE-BISPHOSPHATE ALDOLASE CLASS 2"/>
    <property type="match status" value="1"/>
</dbReference>
<comment type="cofactor">
    <cofactor evidence="2">
        <name>Zn(2+)</name>
        <dbReference type="ChEBI" id="CHEBI:29105"/>
    </cofactor>
</comment>
<dbReference type="InterPro" id="IPR013785">
    <property type="entry name" value="Aldolase_TIM"/>
</dbReference>
<dbReference type="GO" id="GO:0008270">
    <property type="term" value="F:zinc ion binding"/>
    <property type="evidence" value="ECO:0007669"/>
    <property type="project" value="InterPro"/>
</dbReference>
<dbReference type="InterPro" id="IPR000771">
    <property type="entry name" value="FBA_II"/>
</dbReference>
<evidence type="ECO:0000256" key="6">
    <source>
        <dbReference type="ARBA" id="ARBA00022723"/>
    </source>
</evidence>
<gene>
    <name evidence="10" type="ORF">S01H1_02766</name>
</gene>
<feature type="non-terminal residue" evidence="10">
    <location>
        <position position="146"/>
    </location>
</feature>
<keyword evidence="9" id="KW-0456">Lyase</keyword>
<comment type="pathway">
    <text evidence="3">Carbohydrate degradation; glycolysis; D-glyceraldehyde 3-phosphate and glycerone phosphate from D-glucose: step 4/4.</text>
</comment>
<evidence type="ECO:0000256" key="2">
    <source>
        <dbReference type="ARBA" id="ARBA00001947"/>
    </source>
</evidence>
<dbReference type="GO" id="GO:0005829">
    <property type="term" value="C:cytosol"/>
    <property type="evidence" value="ECO:0007669"/>
    <property type="project" value="TreeGrafter"/>
</dbReference>
<comment type="similarity">
    <text evidence="4">Belongs to the class II fructose-bisphosphate aldolase family.</text>
</comment>
<proteinExistence type="inferred from homology"/>
<dbReference type="PANTHER" id="PTHR30559:SF0">
    <property type="entry name" value="FRUCTOSE-BISPHOSPHATE ALDOLASE"/>
    <property type="match status" value="1"/>
</dbReference>
<comment type="caution">
    <text evidence="10">The sequence shown here is derived from an EMBL/GenBank/DDBJ whole genome shotgun (WGS) entry which is preliminary data.</text>
</comment>
<keyword evidence="7" id="KW-0862">Zinc</keyword>
<sequence length="146" mass="15619">MAFLRGERLQQAYQQALAGGYAFMANNIAESNVLIGLLEAYAERQSDLLVQLSPGAASFAGGGNKLAGLHVLSYAVRKLAEHYPMGVFINLDHFTVNDMGLIREAITGSLVTSIMIDASTEGFEENVRISRDVVEAAKGSGILIEA</sequence>
<evidence type="ECO:0000256" key="7">
    <source>
        <dbReference type="ARBA" id="ARBA00022833"/>
    </source>
</evidence>
<evidence type="ECO:0000313" key="10">
    <source>
        <dbReference type="EMBL" id="GAF71204.1"/>
    </source>
</evidence>
<dbReference type="SUPFAM" id="SSF51569">
    <property type="entry name" value="Aldolase"/>
    <property type="match status" value="1"/>
</dbReference>
<dbReference type="AlphaFoldDB" id="X0RQS3"/>
<dbReference type="Gene3D" id="3.20.20.70">
    <property type="entry name" value="Aldolase class I"/>
    <property type="match status" value="1"/>
</dbReference>
<accession>X0RQS3</accession>
<comment type="catalytic activity">
    <reaction evidence="1">
        <text>beta-D-fructose 1,6-bisphosphate = D-glyceraldehyde 3-phosphate + dihydroxyacetone phosphate</text>
        <dbReference type="Rhea" id="RHEA:14729"/>
        <dbReference type="ChEBI" id="CHEBI:32966"/>
        <dbReference type="ChEBI" id="CHEBI:57642"/>
        <dbReference type="ChEBI" id="CHEBI:59776"/>
        <dbReference type="EC" id="4.1.2.13"/>
    </reaction>
</comment>
<dbReference type="EMBL" id="BARS01001391">
    <property type="protein sequence ID" value="GAF71204.1"/>
    <property type="molecule type" value="Genomic_DNA"/>
</dbReference>
<evidence type="ECO:0000256" key="3">
    <source>
        <dbReference type="ARBA" id="ARBA00004714"/>
    </source>
</evidence>
<dbReference type="GO" id="GO:0004332">
    <property type="term" value="F:fructose-bisphosphate aldolase activity"/>
    <property type="evidence" value="ECO:0007669"/>
    <property type="project" value="UniProtKB-EC"/>
</dbReference>
<dbReference type="EC" id="4.1.2.13" evidence="5"/>
<evidence type="ECO:0000256" key="1">
    <source>
        <dbReference type="ARBA" id="ARBA00000441"/>
    </source>
</evidence>
<name>X0RQS3_9ZZZZ</name>
<keyword evidence="8" id="KW-0324">Glycolysis</keyword>
<protein>
    <recommendedName>
        <fullName evidence="5">fructose-bisphosphate aldolase</fullName>
        <ecNumber evidence="5">4.1.2.13</ecNumber>
    </recommendedName>
</protein>
<keyword evidence="6" id="KW-0479">Metal-binding</keyword>
<evidence type="ECO:0000256" key="8">
    <source>
        <dbReference type="ARBA" id="ARBA00023152"/>
    </source>
</evidence>
<evidence type="ECO:0000256" key="4">
    <source>
        <dbReference type="ARBA" id="ARBA00005812"/>
    </source>
</evidence>
<evidence type="ECO:0000256" key="5">
    <source>
        <dbReference type="ARBA" id="ARBA00013068"/>
    </source>
</evidence>
<organism evidence="10">
    <name type="scientific">marine sediment metagenome</name>
    <dbReference type="NCBI Taxonomy" id="412755"/>
    <lineage>
        <taxon>unclassified sequences</taxon>
        <taxon>metagenomes</taxon>
        <taxon>ecological metagenomes</taxon>
    </lineage>
</organism>
<reference evidence="10" key="1">
    <citation type="journal article" date="2014" name="Front. Microbiol.">
        <title>High frequency of phylogenetically diverse reductive dehalogenase-homologous genes in deep subseafloor sedimentary metagenomes.</title>
        <authorList>
            <person name="Kawai M."/>
            <person name="Futagami T."/>
            <person name="Toyoda A."/>
            <person name="Takaki Y."/>
            <person name="Nishi S."/>
            <person name="Hori S."/>
            <person name="Arai W."/>
            <person name="Tsubouchi T."/>
            <person name="Morono Y."/>
            <person name="Uchiyama I."/>
            <person name="Ito T."/>
            <person name="Fujiyama A."/>
            <person name="Inagaki F."/>
            <person name="Takami H."/>
        </authorList>
    </citation>
    <scope>NUCLEOTIDE SEQUENCE</scope>
    <source>
        <strain evidence="10">Expedition CK06-06</strain>
    </source>
</reference>
<dbReference type="Pfam" id="PF01116">
    <property type="entry name" value="F_bP_aldolase"/>
    <property type="match status" value="1"/>
</dbReference>
<evidence type="ECO:0000256" key="9">
    <source>
        <dbReference type="ARBA" id="ARBA00023239"/>
    </source>
</evidence>
<dbReference type="GO" id="GO:0006096">
    <property type="term" value="P:glycolytic process"/>
    <property type="evidence" value="ECO:0007669"/>
    <property type="project" value="UniProtKB-KW"/>
</dbReference>
<dbReference type="InterPro" id="IPR006411">
    <property type="entry name" value="Fruct_bisP_bact"/>
</dbReference>